<keyword evidence="6" id="KW-0067">ATP-binding</keyword>
<proteinExistence type="inferred from homology"/>
<dbReference type="SUPFAM" id="SSF51246">
    <property type="entry name" value="Rudiment single hybrid motif"/>
    <property type="match status" value="1"/>
</dbReference>
<organism evidence="11">
    <name type="scientific">marine metagenome</name>
    <dbReference type="NCBI Taxonomy" id="408172"/>
    <lineage>
        <taxon>unclassified sequences</taxon>
        <taxon>metagenomes</taxon>
        <taxon>ecological metagenomes</taxon>
    </lineage>
</organism>
<dbReference type="SUPFAM" id="SSF56059">
    <property type="entry name" value="Glutathione synthetase ATP-binding domain-like"/>
    <property type="match status" value="1"/>
</dbReference>
<dbReference type="InterPro" id="IPR020562">
    <property type="entry name" value="PRibGlycinamide_synth_N"/>
</dbReference>
<dbReference type="GO" id="GO:0009113">
    <property type="term" value="P:purine nucleobase biosynthetic process"/>
    <property type="evidence" value="ECO:0007669"/>
    <property type="project" value="InterPro"/>
</dbReference>
<dbReference type="Pfam" id="PF01071">
    <property type="entry name" value="GARS_A"/>
    <property type="match status" value="1"/>
</dbReference>
<dbReference type="InterPro" id="IPR000115">
    <property type="entry name" value="PRibGlycinamide_synth"/>
</dbReference>
<dbReference type="PANTHER" id="PTHR43472:SF1">
    <property type="entry name" value="PHOSPHORIBOSYLAMINE--GLYCINE LIGASE, CHLOROPLASTIC"/>
    <property type="match status" value="1"/>
</dbReference>
<dbReference type="GO" id="GO:0004637">
    <property type="term" value="F:phosphoribosylamine-glycine ligase activity"/>
    <property type="evidence" value="ECO:0007669"/>
    <property type="project" value="UniProtKB-EC"/>
</dbReference>
<dbReference type="SMART" id="SM01210">
    <property type="entry name" value="GARS_C"/>
    <property type="match status" value="1"/>
</dbReference>
<evidence type="ECO:0000256" key="8">
    <source>
        <dbReference type="ARBA" id="ARBA00042242"/>
    </source>
</evidence>
<keyword evidence="4" id="KW-0547">Nucleotide-binding</keyword>
<reference evidence="11" key="1">
    <citation type="submission" date="2018-05" db="EMBL/GenBank/DDBJ databases">
        <authorList>
            <person name="Lanie J.A."/>
            <person name="Ng W.-L."/>
            <person name="Kazmierczak K.M."/>
            <person name="Andrzejewski T.M."/>
            <person name="Davidsen T.M."/>
            <person name="Wayne K.J."/>
            <person name="Tettelin H."/>
            <person name="Glass J.I."/>
            <person name="Rusch D."/>
            <person name="Podicherti R."/>
            <person name="Tsui H.-C.T."/>
            <person name="Winkler M.E."/>
        </authorList>
    </citation>
    <scope>NUCLEOTIDE SEQUENCE</scope>
</reference>
<name>A0A381VQN2_9ZZZZ</name>
<dbReference type="GO" id="GO:0046872">
    <property type="term" value="F:metal ion binding"/>
    <property type="evidence" value="ECO:0007669"/>
    <property type="project" value="InterPro"/>
</dbReference>
<dbReference type="InterPro" id="IPR020561">
    <property type="entry name" value="PRibGlycinamid_synth_ATP-grasp"/>
</dbReference>
<dbReference type="HAMAP" id="MF_00138">
    <property type="entry name" value="GARS"/>
    <property type="match status" value="1"/>
</dbReference>
<dbReference type="SUPFAM" id="SSF52440">
    <property type="entry name" value="PreATP-grasp domain"/>
    <property type="match status" value="1"/>
</dbReference>
<dbReference type="GO" id="GO:0005524">
    <property type="term" value="F:ATP binding"/>
    <property type="evidence" value="ECO:0007669"/>
    <property type="project" value="UniProtKB-KW"/>
</dbReference>
<dbReference type="AlphaFoldDB" id="A0A381VQN2"/>
<evidence type="ECO:0000313" key="11">
    <source>
        <dbReference type="EMBL" id="SVA42341.1"/>
    </source>
</evidence>
<dbReference type="UniPathway" id="UPA00074">
    <property type="reaction ID" value="UER00125"/>
</dbReference>
<keyword evidence="3" id="KW-0436">Ligase</keyword>
<gene>
    <name evidence="11" type="ORF">METZ01_LOCUS95195</name>
</gene>
<dbReference type="InterPro" id="IPR011761">
    <property type="entry name" value="ATP-grasp"/>
</dbReference>
<evidence type="ECO:0000256" key="6">
    <source>
        <dbReference type="ARBA" id="ARBA00022840"/>
    </source>
</evidence>
<dbReference type="InterPro" id="IPR016185">
    <property type="entry name" value="PreATP-grasp_dom_sf"/>
</dbReference>
<evidence type="ECO:0000256" key="5">
    <source>
        <dbReference type="ARBA" id="ARBA00022755"/>
    </source>
</evidence>
<protein>
    <recommendedName>
        <fullName evidence="2">phosphoribosylamine--glycine ligase</fullName>
        <ecNumber evidence="2">6.3.4.13</ecNumber>
    </recommendedName>
    <alternativeName>
        <fullName evidence="8">Glycinamide ribonucleotide synthetase</fullName>
    </alternativeName>
    <alternativeName>
        <fullName evidence="9">Phosphoribosylglycinamide synthetase</fullName>
    </alternativeName>
</protein>
<dbReference type="Pfam" id="PF02843">
    <property type="entry name" value="GARS_C"/>
    <property type="match status" value="1"/>
</dbReference>
<dbReference type="EMBL" id="UINC01009440">
    <property type="protein sequence ID" value="SVA42341.1"/>
    <property type="molecule type" value="Genomic_DNA"/>
</dbReference>
<dbReference type="PROSITE" id="PS00184">
    <property type="entry name" value="GARS"/>
    <property type="match status" value="1"/>
</dbReference>
<dbReference type="InterPro" id="IPR020559">
    <property type="entry name" value="PRibGlycinamide_synth_CS"/>
</dbReference>
<keyword evidence="5" id="KW-0658">Purine biosynthesis</keyword>
<dbReference type="EC" id="6.3.4.13" evidence="2"/>
<dbReference type="Gene3D" id="3.40.50.20">
    <property type="match status" value="1"/>
</dbReference>
<dbReference type="InterPro" id="IPR013815">
    <property type="entry name" value="ATP_grasp_subdomain_1"/>
</dbReference>
<comment type="pathway">
    <text evidence="1">Purine metabolism; IMP biosynthesis via de novo pathway; N(1)-(5-phospho-D-ribosyl)glycinamide from 5-phospho-alpha-D-ribose 1-diphosphate: step 2/2.</text>
</comment>
<dbReference type="PROSITE" id="PS50975">
    <property type="entry name" value="ATP_GRASP"/>
    <property type="match status" value="1"/>
</dbReference>
<dbReference type="InterPro" id="IPR037123">
    <property type="entry name" value="PRibGlycinamide_synth_C_sf"/>
</dbReference>
<evidence type="ECO:0000256" key="9">
    <source>
        <dbReference type="ARBA" id="ARBA00042864"/>
    </source>
</evidence>
<feature type="domain" description="ATP-grasp" evidence="10">
    <location>
        <begin position="107"/>
        <end position="313"/>
    </location>
</feature>
<comment type="similarity">
    <text evidence="7">Belongs to the GARS family.</text>
</comment>
<evidence type="ECO:0000256" key="1">
    <source>
        <dbReference type="ARBA" id="ARBA00005174"/>
    </source>
</evidence>
<accession>A0A381VQN2</accession>
<dbReference type="Gene3D" id="3.30.1490.20">
    <property type="entry name" value="ATP-grasp fold, A domain"/>
    <property type="match status" value="1"/>
</dbReference>
<dbReference type="Gene3D" id="3.90.600.10">
    <property type="entry name" value="Phosphoribosylglycinamide synthetase, C-terminal domain"/>
    <property type="match status" value="1"/>
</dbReference>
<evidence type="ECO:0000256" key="3">
    <source>
        <dbReference type="ARBA" id="ARBA00022598"/>
    </source>
</evidence>
<dbReference type="Gene3D" id="3.30.470.20">
    <property type="entry name" value="ATP-grasp fold, B domain"/>
    <property type="match status" value="1"/>
</dbReference>
<evidence type="ECO:0000256" key="7">
    <source>
        <dbReference type="ARBA" id="ARBA00038345"/>
    </source>
</evidence>
<dbReference type="GO" id="GO:0006189">
    <property type="term" value="P:'de novo' IMP biosynthetic process"/>
    <property type="evidence" value="ECO:0007669"/>
    <property type="project" value="UniProtKB-UniPathway"/>
</dbReference>
<dbReference type="NCBIfam" id="TIGR00877">
    <property type="entry name" value="purD"/>
    <property type="match status" value="1"/>
</dbReference>
<dbReference type="InterPro" id="IPR011054">
    <property type="entry name" value="Rudment_hybrid_motif"/>
</dbReference>
<dbReference type="PANTHER" id="PTHR43472">
    <property type="entry name" value="PHOSPHORIBOSYLAMINE--GLYCINE LIGASE"/>
    <property type="match status" value="1"/>
</dbReference>
<evidence type="ECO:0000259" key="10">
    <source>
        <dbReference type="PROSITE" id="PS50975"/>
    </source>
</evidence>
<evidence type="ECO:0000256" key="4">
    <source>
        <dbReference type="ARBA" id="ARBA00022741"/>
    </source>
</evidence>
<dbReference type="InterPro" id="IPR020560">
    <property type="entry name" value="PRibGlycinamide_synth_C-dom"/>
</dbReference>
<evidence type="ECO:0000256" key="2">
    <source>
        <dbReference type="ARBA" id="ARBA00013255"/>
    </source>
</evidence>
<dbReference type="Pfam" id="PF02844">
    <property type="entry name" value="GARS_N"/>
    <property type="match status" value="1"/>
</dbReference>
<dbReference type="SMART" id="SM01209">
    <property type="entry name" value="GARS_A"/>
    <property type="match status" value="1"/>
</dbReference>
<sequence length="430" mass="45334">MRILIVGNGGREHTLAWKLQQDAPGATFYITRPNGGMLERVEPIEIEPGDVEALAGWSSAQDIDLVVIGPEGPLASGLTDRLNLAGVATFGPTRAAARIESSKIYAKELMLRAGVPTADFASFGDFEEAASHVRERGAPVVVKASGLAAGKGAVVCETVEEALGVLANMMSDRTFGEAGREVVVEEYMQGEELSVFALSDGRDALTLLPSQDHKRLEEGDRGPNTGGMGAYAPVALATPELISEVVNTIIRPTLAALADDGAEFKGLLYAGIMLTEEGPRVVEFNCRFGDPETQVVLPLLTSSLLDPMLEIARGGRLGGAAVEWEDGAALTTVLASEGYPGDYPKGHPIEIPTWIAEDPDILLFHAGSSTGADGLITSGGRVIAVTGLGPTLSGASQKSLNAAEAIRFSGKQFRGDIGWREFARAERQRP</sequence>